<evidence type="ECO:0000256" key="2">
    <source>
        <dbReference type="ARBA" id="ARBA00003015"/>
    </source>
</evidence>
<comment type="function">
    <text evidence="2 7">Catalyzes the formation of N(7)-methylguanine at position 46 (m7G46) in tRNA.</text>
</comment>
<proteinExistence type="inferred from homology"/>
<keyword evidence="5 7" id="KW-0949">S-adenosyl-L-methionine</keyword>
<dbReference type="AlphaFoldDB" id="A0A6S6U4V1"/>
<accession>A0A6S6U4V1</accession>
<dbReference type="Pfam" id="PF02390">
    <property type="entry name" value="Methyltransf_4"/>
    <property type="match status" value="1"/>
</dbReference>
<feature type="binding site" evidence="7">
    <location>
        <position position="83"/>
    </location>
    <ligand>
        <name>S-adenosyl-L-methionine</name>
        <dbReference type="ChEBI" id="CHEBI:59789"/>
    </ligand>
</feature>
<feature type="binding site" evidence="7">
    <location>
        <position position="110"/>
    </location>
    <ligand>
        <name>S-adenosyl-L-methionine</name>
        <dbReference type="ChEBI" id="CHEBI:59789"/>
    </ligand>
</feature>
<comment type="catalytic activity">
    <reaction evidence="1 7">
        <text>guanosine(46) in tRNA + S-adenosyl-L-methionine = N(7)-methylguanosine(46) in tRNA + S-adenosyl-L-homocysteine</text>
        <dbReference type="Rhea" id="RHEA:42708"/>
        <dbReference type="Rhea" id="RHEA-COMP:10188"/>
        <dbReference type="Rhea" id="RHEA-COMP:10189"/>
        <dbReference type="ChEBI" id="CHEBI:57856"/>
        <dbReference type="ChEBI" id="CHEBI:59789"/>
        <dbReference type="ChEBI" id="CHEBI:74269"/>
        <dbReference type="ChEBI" id="CHEBI:74480"/>
        <dbReference type="EC" id="2.1.1.33"/>
    </reaction>
</comment>
<feature type="binding site" evidence="7">
    <location>
        <position position="169"/>
    </location>
    <ligand>
        <name>substrate</name>
    </ligand>
</feature>
<evidence type="ECO:0000313" key="8">
    <source>
        <dbReference type="EMBL" id="CAA6826735.1"/>
    </source>
</evidence>
<feature type="binding site" evidence="7">
    <location>
        <position position="58"/>
    </location>
    <ligand>
        <name>S-adenosyl-L-methionine</name>
        <dbReference type="ChEBI" id="CHEBI:59789"/>
    </ligand>
</feature>
<dbReference type="Gene3D" id="3.40.50.150">
    <property type="entry name" value="Vaccinia Virus protein VP39"/>
    <property type="match status" value="1"/>
</dbReference>
<evidence type="ECO:0000256" key="5">
    <source>
        <dbReference type="ARBA" id="ARBA00022691"/>
    </source>
</evidence>
<comment type="similarity">
    <text evidence="7">Belongs to the class I-like SAM-binding methyltransferase superfamily. TrmB family.</text>
</comment>
<evidence type="ECO:0000256" key="1">
    <source>
        <dbReference type="ARBA" id="ARBA00000142"/>
    </source>
</evidence>
<dbReference type="GO" id="GO:0008176">
    <property type="term" value="F:tRNA (guanine(46)-N7)-methyltransferase activity"/>
    <property type="evidence" value="ECO:0007669"/>
    <property type="project" value="UniProtKB-UniRule"/>
</dbReference>
<name>A0A6S6U4V1_9GAMM</name>
<gene>
    <name evidence="7" type="primary">trmB</name>
    <name evidence="8" type="ORF">HELGO_WM24748</name>
</gene>
<dbReference type="PANTHER" id="PTHR23417">
    <property type="entry name" value="3-DEOXY-D-MANNO-OCTULOSONIC-ACID TRANSFERASE/TRNA GUANINE-N 7 - -METHYLTRANSFERASE"/>
    <property type="match status" value="1"/>
</dbReference>
<dbReference type="EMBL" id="CACVAY010000136">
    <property type="protein sequence ID" value="CAA6826735.1"/>
    <property type="molecule type" value="Genomic_DNA"/>
</dbReference>
<dbReference type="EC" id="2.1.1.33" evidence="7"/>
<evidence type="ECO:0000256" key="4">
    <source>
        <dbReference type="ARBA" id="ARBA00022679"/>
    </source>
</evidence>
<reference evidence="8" key="1">
    <citation type="submission" date="2020-01" db="EMBL/GenBank/DDBJ databases">
        <authorList>
            <person name="Meier V. D."/>
            <person name="Meier V D."/>
        </authorList>
    </citation>
    <scope>NUCLEOTIDE SEQUENCE</scope>
    <source>
        <strain evidence="8">HLG_WM_MAG_07</strain>
    </source>
</reference>
<dbReference type="PANTHER" id="PTHR23417:SF14">
    <property type="entry name" value="PENTACOTRIPEPTIDE-REPEAT REGION OF PRORP DOMAIN-CONTAINING PROTEIN"/>
    <property type="match status" value="1"/>
</dbReference>
<evidence type="ECO:0000256" key="6">
    <source>
        <dbReference type="ARBA" id="ARBA00022694"/>
    </source>
</evidence>
<evidence type="ECO:0000256" key="3">
    <source>
        <dbReference type="ARBA" id="ARBA00022603"/>
    </source>
</evidence>
<dbReference type="GO" id="GO:0043527">
    <property type="term" value="C:tRNA methyltransferase complex"/>
    <property type="evidence" value="ECO:0007669"/>
    <property type="project" value="TreeGrafter"/>
</dbReference>
<keyword evidence="4 7" id="KW-0808">Transferase</keyword>
<dbReference type="InterPro" id="IPR055361">
    <property type="entry name" value="tRNA_methyltr_TrmB_bact"/>
</dbReference>
<comment type="caution">
    <text evidence="7">Lacks conserved residue(s) required for the propagation of feature annotation.</text>
</comment>
<dbReference type="UniPathway" id="UPA00989"/>
<dbReference type="InterPro" id="IPR029063">
    <property type="entry name" value="SAM-dependent_MTases_sf"/>
</dbReference>
<protein>
    <recommendedName>
        <fullName evidence="7">tRNA (guanine-N(7)-)-methyltransferase</fullName>
        <ecNumber evidence="7">2.1.1.33</ecNumber>
    </recommendedName>
    <alternativeName>
        <fullName evidence="7">tRNA (guanine(46)-N(7))-methyltransferase</fullName>
    </alternativeName>
    <alternativeName>
        <fullName evidence="7">tRNA(m7G46)-methyltransferase</fullName>
    </alternativeName>
</protein>
<keyword evidence="3 7" id="KW-0489">Methyltransferase</keyword>
<dbReference type="InterPro" id="IPR003358">
    <property type="entry name" value="tRNA_(Gua-N-7)_MeTrfase_Trmb"/>
</dbReference>
<feature type="binding site" evidence="7">
    <location>
        <position position="133"/>
    </location>
    <ligand>
        <name>S-adenosyl-L-methionine</name>
        <dbReference type="ChEBI" id="CHEBI:59789"/>
    </ligand>
</feature>
<dbReference type="HAMAP" id="MF_01057">
    <property type="entry name" value="tRNA_methyltr_TrmB"/>
    <property type="match status" value="1"/>
</dbReference>
<organism evidence="8">
    <name type="scientific">uncultured Thiotrichaceae bacterium</name>
    <dbReference type="NCBI Taxonomy" id="298394"/>
    <lineage>
        <taxon>Bacteria</taxon>
        <taxon>Pseudomonadati</taxon>
        <taxon>Pseudomonadota</taxon>
        <taxon>Gammaproteobacteria</taxon>
        <taxon>Thiotrichales</taxon>
        <taxon>Thiotrichaceae</taxon>
        <taxon>environmental samples</taxon>
    </lineage>
</organism>
<evidence type="ECO:0000256" key="7">
    <source>
        <dbReference type="HAMAP-Rule" id="MF_01057"/>
    </source>
</evidence>
<keyword evidence="6 7" id="KW-0819">tRNA processing</keyword>
<feature type="binding site" evidence="7">
    <location>
        <position position="137"/>
    </location>
    <ligand>
        <name>substrate</name>
    </ligand>
</feature>
<comment type="pathway">
    <text evidence="7">tRNA modification; N(7)-methylguanine-tRNA biosynthesis.</text>
</comment>
<feature type="binding site" evidence="7">
    <location>
        <begin position="205"/>
        <end position="208"/>
    </location>
    <ligand>
        <name>substrate</name>
    </ligand>
</feature>
<dbReference type="PROSITE" id="PS51625">
    <property type="entry name" value="SAM_MT_TRMB"/>
    <property type="match status" value="1"/>
</dbReference>
<sequence length="226" mass="26327">MSETIQRRIRSFVMRQGRITSAQHDALERLWPHYGIERGDSVLDMNTLFPTQNPITLEVGFGNGSSLATMASEYPERNFIGIEVHRPGVGNLLRLIEEHQLSNVRVMDDDAVEILKHRVPNGCIDRFQLFFPDPWHKKKHRKRRIVQLEFTTLIAQKLVMEGIFHMATDWKDYARHMEKVMEAAPDFTSISDTPFSPRPDYRPLTKFEDRGLKLGHGVWDLIYKKV</sequence>
<dbReference type="SUPFAM" id="SSF53335">
    <property type="entry name" value="S-adenosyl-L-methionine-dependent methyltransferases"/>
    <property type="match status" value="1"/>
</dbReference>
<dbReference type="NCBIfam" id="TIGR00091">
    <property type="entry name" value="tRNA (guanosine(46)-N7)-methyltransferase TrmB"/>
    <property type="match status" value="1"/>
</dbReference>